<feature type="region of interest" description="Disordered" evidence="1">
    <location>
        <begin position="578"/>
        <end position="612"/>
    </location>
</feature>
<feature type="compositionally biased region" description="Basic residues" evidence="1">
    <location>
        <begin position="1055"/>
        <end position="1070"/>
    </location>
</feature>
<feature type="compositionally biased region" description="Polar residues" evidence="1">
    <location>
        <begin position="986"/>
        <end position="999"/>
    </location>
</feature>
<sequence>MADMSASAEPPRTPPPIPVRSHLQKGSAYQLKLRAILSEASSTSSVPVFAPPLVEEIDGGLIETHRRQISAVVHGKRTHDNVHHLSWDNWKGIDVQDEKRGTSEHSYECCMRLTGPEVSHDDRLEPLRPEQPSEISMTPDAIDQYFSEHDTSLVEDADTLSHTAPAQQGSHDGTMTHSTHLDCADGHSPSTHQNSENMDSRVPAWLTRGFSSPILNAADSPREANRDYNCTLPLRPVPLSLFPPTSPSTGRREYTPLGANFPRPSCPMSPLKNGRDAYGNYISSSAQDYLATQSVSTSPDIRSNMRGQDSGIKIPSSPAVRLRGGGWNDLKPLWKTANAEKLRQESDTAPLKTSVENEELPRDNTAVNDSGRRPPRSVRSHFSGPRFGKEPKTPGHILRKPFAIHNGQQDDHLGDQNIGQRPGTQHSDSTGGSSERRARVDAILNNHFGPQPPLMVSIPRPSRSNAKHTFESQNQKEIAIAIRSPETNPKDEKRWNKKGLSPPPQSPLSHPTRHLGPEPVSYEIFDESDDDSLRAPSIMSANTVDDQLINLPGLKSSNAYRKVERDREIRRIQEQRRLHEEADRRRKEGLRHTEEAQKEELDRSANLSNDNVAAPMRERQLHRYELPQMATVDEQYRLSTSIPAPNSHQGGVVPVNIHQPRKNWHHQNYTIGYPSTMPVPKAATPPVVSKGQNSLRNVLAKAGKFGRFILAVSSDPDLKTYSQRHSPGEHIHVERRLSGMSADRSGWPIKDPQITGFYNITPAANLNNESNADIEGPETSRSGFTRSRKPKNDNSEQKDMEEMGSGGTVVKDFGSRNTDEVSGKTFNMDLYGNPFTMPAQSHNLCLSRSRVKATKESPSNTQVTNFFGAPATHLELTEYNNPTSMQPQSLGYTRRRRRAGIFTPPMPETILSQSDSSEAVYTRRNDGEIQSSNPGDDYQCHMHHNNSYGAARPNRMTEKWVDGIVTNQDINTNTIASMRGGDGSNDKASSTDSSQAPQQPSFTSALALSPAATASCPHPSLEQGTTSTQVATTTSATQVSIVRSSFSSDSEGKTKTKLRLKKKKREKRAKGNVWRNEDKALAMATAMHSR</sequence>
<feature type="compositionally biased region" description="Polar residues" evidence="1">
    <location>
        <begin position="417"/>
        <end position="433"/>
    </location>
</feature>
<feature type="region of interest" description="Disordered" evidence="1">
    <location>
        <begin position="165"/>
        <end position="197"/>
    </location>
</feature>
<feature type="compositionally biased region" description="Low complexity" evidence="1">
    <location>
        <begin position="1025"/>
        <end position="1049"/>
    </location>
</feature>
<dbReference type="EMBL" id="HG992983">
    <property type="protein sequence ID" value="CAE7192422.1"/>
    <property type="molecule type" value="Genomic_DNA"/>
</dbReference>
<feature type="region of interest" description="Disordered" evidence="1">
    <location>
        <begin position="974"/>
        <end position="1090"/>
    </location>
</feature>
<protein>
    <submittedName>
        <fullName evidence="2">Uncharacterized protein</fullName>
    </submittedName>
</protein>
<proteinExistence type="predicted"/>
<evidence type="ECO:0000256" key="1">
    <source>
        <dbReference type="SAM" id="MobiDB-lite"/>
    </source>
</evidence>
<evidence type="ECO:0000313" key="2">
    <source>
        <dbReference type="EMBL" id="CAE7192422.1"/>
    </source>
</evidence>
<gene>
    <name evidence="2" type="ORF">PTTW11_07549</name>
</gene>
<accession>A0A6S6W736</accession>
<feature type="region of interest" description="Disordered" evidence="1">
    <location>
        <begin position="767"/>
        <end position="817"/>
    </location>
</feature>
<reference evidence="2" key="1">
    <citation type="submission" date="2021-02" db="EMBL/GenBank/DDBJ databases">
        <authorList>
            <person name="Syme A R."/>
            <person name="Syme A R."/>
            <person name="Moolhuijzen P."/>
        </authorList>
    </citation>
    <scope>NUCLEOTIDE SEQUENCE</scope>
    <source>
        <strain evidence="2">W1-1</strain>
    </source>
</reference>
<dbReference type="AlphaFoldDB" id="A0A6S6W736"/>
<feature type="region of interest" description="Disordered" evidence="1">
    <location>
        <begin position="293"/>
        <end position="519"/>
    </location>
</feature>
<name>A0A6S6W736_9PLEO</name>
<feature type="region of interest" description="Disordered" evidence="1">
    <location>
        <begin position="1"/>
        <end position="21"/>
    </location>
</feature>
<feature type="compositionally biased region" description="Polar residues" evidence="1">
    <location>
        <begin position="165"/>
        <end position="178"/>
    </location>
</feature>
<feature type="compositionally biased region" description="Basic and acidic residues" evidence="1">
    <location>
        <begin position="790"/>
        <end position="801"/>
    </location>
</feature>
<organism evidence="2 3">
    <name type="scientific">Pyrenophora teres f. teres</name>
    <dbReference type="NCBI Taxonomy" id="97479"/>
    <lineage>
        <taxon>Eukaryota</taxon>
        <taxon>Fungi</taxon>
        <taxon>Dikarya</taxon>
        <taxon>Ascomycota</taxon>
        <taxon>Pezizomycotina</taxon>
        <taxon>Dothideomycetes</taxon>
        <taxon>Pleosporomycetidae</taxon>
        <taxon>Pleosporales</taxon>
        <taxon>Pleosporineae</taxon>
        <taxon>Pleosporaceae</taxon>
        <taxon>Pyrenophora</taxon>
    </lineage>
</organism>
<dbReference type="Proteomes" id="UP000472372">
    <property type="component" value="Chromosome 7"/>
</dbReference>
<evidence type="ECO:0000313" key="3">
    <source>
        <dbReference type="Proteomes" id="UP000472372"/>
    </source>
</evidence>
<feature type="compositionally biased region" description="Low complexity" evidence="1">
    <location>
        <begin position="1000"/>
        <end position="1015"/>
    </location>
</feature>
<feature type="compositionally biased region" description="Polar residues" evidence="1">
    <location>
        <begin position="293"/>
        <end position="307"/>
    </location>
</feature>
<feature type="compositionally biased region" description="Basic and acidic residues" evidence="1">
    <location>
        <begin position="578"/>
        <end position="603"/>
    </location>
</feature>
<feature type="compositionally biased region" description="Polar residues" evidence="1">
    <location>
        <begin position="188"/>
        <end position="197"/>
    </location>
</feature>
<feature type="region of interest" description="Disordered" evidence="1">
    <location>
        <begin position="241"/>
        <end position="267"/>
    </location>
</feature>